<comment type="caution">
    <text evidence="1">The sequence shown here is derived from an EMBL/GenBank/DDBJ whole genome shotgun (WGS) entry which is preliminary data.</text>
</comment>
<dbReference type="EMBL" id="JADIMP010000096">
    <property type="protein sequence ID" value="MBO8441979.1"/>
    <property type="molecule type" value="Genomic_DNA"/>
</dbReference>
<reference evidence="1" key="1">
    <citation type="submission" date="2020-10" db="EMBL/GenBank/DDBJ databases">
        <authorList>
            <person name="Gilroy R."/>
        </authorList>
    </citation>
    <scope>NUCLEOTIDE SEQUENCE</scope>
    <source>
        <strain evidence="1">C6-149</strain>
    </source>
</reference>
<gene>
    <name evidence="1" type="ORF">IAA89_06070</name>
</gene>
<protein>
    <submittedName>
        <fullName evidence="1">Uncharacterized protein</fullName>
    </submittedName>
</protein>
<dbReference type="Proteomes" id="UP000823614">
    <property type="component" value="Unassembled WGS sequence"/>
</dbReference>
<evidence type="ECO:0000313" key="2">
    <source>
        <dbReference type="Proteomes" id="UP000823614"/>
    </source>
</evidence>
<reference evidence="1" key="2">
    <citation type="journal article" date="2021" name="PeerJ">
        <title>Extensive microbial diversity within the chicken gut microbiome revealed by metagenomics and culture.</title>
        <authorList>
            <person name="Gilroy R."/>
            <person name="Ravi A."/>
            <person name="Getino M."/>
            <person name="Pursley I."/>
            <person name="Horton D.L."/>
            <person name="Alikhan N.F."/>
            <person name="Baker D."/>
            <person name="Gharbi K."/>
            <person name="Hall N."/>
            <person name="Watson M."/>
            <person name="Adriaenssens E.M."/>
            <person name="Foster-Nyarko E."/>
            <person name="Jarju S."/>
            <person name="Secka A."/>
            <person name="Antonio M."/>
            <person name="Oren A."/>
            <person name="Chaudhuri R.R."/>
            <person name="La Ragione R."/>
            <person name="Hildebrand F."/>
            <person name="Pallen M.J."/>
        </authorList>
    </citation>
    <scope>NUCLEOTIDE SEQUENCE</scope>
    <source>
        <strain evidence="1">C6-149</strain>
    </source>
</reference>
<evidence type="ECO:0000313" key="1">
    <source>
        <dbReference type="EMBL" id="MBO8441979.1"/>
    </source>
</evidence>
<dbReference type="AlphaFoldDB" id="A0A9D9E603"/>
<proteinExistence type="predicted"/>
<sequence>MLNDEQLTKLADTMESSEKYTEDFFEYSYAKLALADRINNELSTPGCASRLAGTFGSKAKIERPLKDIANDLADEIEALEVNDVYPLIGTWENTMSVLIDVL</sequence>
<accession>A0A9D9E603</accession>
<name>A0A9D9E603_9LACO</name>
<organism evidence="1 2">
    <name type="scientific">Candidatus Gallilactobacillus intestinavium</name>
    <dbReference type="NCBI Taxonomy" id="2840838"/>
    <lineage>
        <taxon>Bacteria</taxon>
        <taxon>Bacillati</taxon>
        <taxon>Bacillota</taxon>
        <taxon>Bacilli</taxon>
        <taxon>Lactobacillales</taxon>
        <taxon>Lactobacillaceae</taxon>
        <taxon>Lactobacillaceae incertae sedis</taxon>
        <taxon>Candidatus Gallilactobacillus</taxon>
    </lineage>
</organism>